<name>A0A176VRZ2_MARPO</name>
<comment type="similarity">
    <text evidence="1">Belongs to the strumpellin family.</text>
</comment>
<dbReference type="EMBL" id="LVLJ01002937">
    <property type="protein sequence ID" value="OAE23102.1"/>
    <property type="molecule type" value="Genomic_DNA"/>
</dbReference>
<dbReference type="Proteomes" id="UP000077202">
    <property type="component" value="Unassembled WGS sequence"/>
</dbReference>
<evidence type="ECO:0000313" key="2">
    <source>
        <dbReference type="EMBL" id="OAE23102.1"/>
    </source>
</evidence>
<dbReference type="GO" id="GO:0005768">
    <property type="term" value="C:endosome"/>
    <property type="evidence" value="ECO:0007669"/>
    <property type="project" value="TreeGrafter"/>
</dbReference>
<dbReference type="Pfam" id="PF10266">
    <property type="entry name" value="Strumpellin"/>
    <property type="match status" value="2"/>
</dbReference>
<proteinExistence type="inferred from homology"/>
<dbReference type="AlphaFoldDB" id="A0A176VRZ2"/>
<protein>
    <recommendedName>
        <fullName evidence="4">WASH complex subunit strumpellin</fullName>
    </recommendedName>
</protein>
<dbReference type="PANTHER" id="PTHR15691:SF6">
    <property type="entry name" value="WASH COMPLEX SUBUNIT 5"/>
    <property type="match status" value="1"/>
</dbReference>
<reference evidence="2" key="1">
    <citation type="submission" date="2016-03" db="EMBL/GenBank/DDBJ databases">
        <title>Mechanisms controlling the formation of the plant cell surface in tip-growing cells are functionally conserved among land plants.</title>
        <authorList>
            <person name="Honkanen S."/>
            <person name="Jones V.A."/>
            <person name="Morieri G."/>
            <person name="Champion C."/>
            <person name="Hetherington A.J."/>
            <person name="Kelly S."/>
            <person name="Saint-Marcoux D."/>
            <person name="Proust H."/>
            <person name="Prescott H."/>
            <person name="Dolan L."/>
        </authorList>
    </citation>
    <scope>NUCLEOTIDE SEQUENCE [LARGE SCALE GENOMIC DNA]</scope>
    <source>
        <tissue evidence="2">Whole gametophyte</tissue>
    </source>
</reference>
<keyword evidence="3" id="KW-1185">Reference proteome</keyword>
<sequence length="1184" mass="132960">MTRTADFTQKPVGAVLLRIVSRAQALLAELLRLSDRVPPVFHPNTDSRFAPVIFGFRYLKSPELFEERIEASADLLALDDEFRETYQNFLERIFFLFDGIVKYYSDVMRYLEDLQEGVYIESTVESVLVDEEGRQLLVEAVTLHGVLILLLEHRLSGPLREQLVIGYYRSRGSTDIPNFDAICTLCRSSPSPSVSAMASVASFAQLLQGAPPPVPSNMLMISRPEELLANFLFPKHVIQTMIGQLLSDDLYHQVRHYPNPEHRSTALSSQASSLYILLFYAPQMLHNDQLAMRGIVDKFFRECWVIPIFMGFTVDLSQAWDRFKAAKAALSPFIAISAASELVQRHTSKVTVLLSELGAFLSEGVLTQDFVLSNMSSLLSCLRNCNVTLRWLLLHRTTGSRKLRDAVAGNPAAQESALDTLLSLLLDTARLEFEVKRIYGDLLEGKQGRWEQCRAHAVDCIEELSEFFSGSKILSKRVADENLQRWFQQMSIQVNVLDYPEAISAGRKIQQIIAALEEVEQFHQIEASLQTRQYLSETRAQLHEMVRTLNVQESTLATVSVVSDAAYAWGLIDTFTERIHERIRAEPFTVLKLQCLFLKLRSIMDIPLLRISQCNSLDLLSVSEYYSSELVAYVRAVLEIIPVSMFAILNDVIAVQTKRLRDLPARLEKVHLRDYAQLEERFTLAKATHQVAVFTQGLLAMKLTFMGAIELDPRQLLEDGIRKQLVGQLAFALQSILVFTTGLFDQPLFFGGAFSLRHTEAQYITRLDEHKGDDKRRRKGGRWVINLCSILRESYDIQNSGLAAVKAGYLPFMYSSLLSAGTVFVAEYGYVFFPELFVHLHTKLSLVTYHAKECNVFLKRKVKDWESALQSTTVPISSYMGTDRGLSRSPTFMGQLVKKLLNLTHPTRSMYLAPMSGWFNADGHELVGLHTFTLLQTSLGPTGMAGIDRLLSFNAANSLQHVLNVLSEQVDDELVGKLRNLEGSLSPPSAIPDAGVLVYNELVAKLSNHQVWSSWVEKLAQIGQIQMLRTLIASHLRAASKVDAGLVSLGLEGLNAAVLDAITNTSKFVQNDIHQTPLSGEGKTKLLVELRKQLQMCGLHSPHCAIYITSPPPEYLSLILFLVTLSRLPRYLLDSHLGTLTSKTKKNALDCCPLVVGFGTLLQQFHPSHIISYVQASEEFQHKV</sequence>
<evidence type="ECO:0000313" key="3">
    <source>
        <dbReference type="Proteomes" id="UP000077202"/>
    </source>
</evidence>
<evidence type="ECO:0000256" key="1">
    <source>
        <dbReference type="ARBA" id="ARBA00006224"/>
    </source>
</evidence>
<dbReference type="GO" id="GO:0051125">
    <property type="term" value="P:regulation of actin nucleation"/>
    <property type="evidence" value="ECO:0007669"/>
    <property type="project" value="TreeGrafter"/>
</dbReference>
<dbReference type="GO" id="GO:0071203">
    <property type="term" value="C:WASH complex"/>
    <property type="evidence" value="ECO:0007669"/>
    <property type="project" value="InterPro"/>
</dbReference>
<comment type="caution">
    <text evidence="2">The sequence shown here is derived from an EMBL/GenBank/DDBJ whole genome shotgun (WGS) entry which is preliminary data.</text>
</comment>
<gene>
    <name evidence="2" type="ORF">AXG93_2930s1050</name>
</gene>
<dbReference type="InterPro" id="IPR019393">
    <property type="entry name" value="WASH_strumpellin"/>
</dbReference>
<evidence type="ECO:0008006" key="4">
    <source>
        <dbReference type="Google" id="ProtNLM"/>
    </source>
</evidence>
<organism evidence="2 3">
    <name type="scientific">Marchantia polymorpha subsp. ruderalis</name>
    <dbReference type="NCBI Taxonomy" id="1480154"/>
    <lineage>
        <taxon>Eukaryota</taxon>
        <taxon>Viridiplantae</taxon>
        <taxon>Streptophyta</taxon>
        <taxon>Embryophyta</taxon>
        <taxon>Marchantiophyta</taxon>
        <taxon>Marchantiopsida</taxon>
        <taxon>Marchantiidae</taxon>
        <taxon>Marchantiales</taxon>
        <taxon>Marchantiaceae</taxon>
        <taxon>Marchantia</taxon>
    </lineage>
</organism>
<dbReference type="PANTHER" id="PTHR15691">
    <property type="entry name" value="WASH COMPLEX SUBUNIT 5"/>
    <property type="match status" value="1"/>
</dbReference>
<dbReference type="GO" id="GO:0140285">
    <property type="term" value="P:endosome fission"/>
    <property type="evidence" value="ECO:0007669"/>
    <property type="project" value="TreeGrafter"/>
</dbReference>
<dbReference type="GO" id="GO:0007032">
    <property type="term" value="P:endosome organization"/>
    <property type="evidence" value="ECO:0007669"/>
    <property type="project" value="TreeGrafter"/>
</dbReference>
<dbReference type="GO" id="GO:0030041">
    <property type="term" value="P:actin filament polymerization"/>
    <property type="evidence" value="ECO:0007669"/>
    <property type="project" value="TreeGrafter"/>
</dbReference>
<accession>A0A176VRZ2</accession>